<organism evidence="2 3">
    <name type="scientific">Sphaerulina musiva (strain SO2202)</name>
    <name type="common">Poplar stem canker fungus</name>
    <name type="synonym">Septoria musiva</name>
    <dbReference type="NCBI Taxonomy" id="692275"/>
    <lineage>
        <taxon>Eukaryota</taxon>
        <taxon>Fungi</taxon>
        <taxon>Dikarya</taxon>
        <taxon>Ascomycota</taxon>
        <taxon>Pezizomycotina</taxon>
        <taxon>Dothideomycetes</taxon>
        <taxon>Dothideomycetidae</taxon>
        <taxon>Mycosphaerellales</taxon>
        <taxon>Mycosphaerellaceae</taxon>
        <taxon>Sphaerulina</taxon>
    </lineage>
</organism>
<dbReference type="OMA" id="VPDYCYI"/>
<dbReference type="Pfam" id="PF13621">
    <property type="entry name" value="Cupin_8"/>
    <property type="match status" value="1"/>
</dbReference>
<dbReference type="SUPFAM" id="SSF51197">
    <property type="entry name" value="Clavaminate synthase-like"/>
    <property type="match status" value="1"/>
</dbReference>
<dbReference type="HOGENOM" id="CLU_016785_0_1_1"/>
<dbReference type="AlphaFoldDB" id="M3D8G1"/>
<dbReference type="Gene3D" id="2.60.120.650">
    <property type="entry name" value="Cupin"/>
    <property type="match status" value="1"/>
</dbReference>
<dbReference type="PANTHER" id="PTHR12461:SF101">
    <property type="entry name" value="TRNA WYBUTOSINE-SYNTHESIZING PROTEIN 4"/>
    <property type="match status" value="1"/>
</dbReference>
<reference evidence="2 3" key="1">
    <citation type="journal article" date="2012" name="PLoS Pathog.">
        <title>Diverse lifestyles and strategies of plant pathogenesis encoded in the genomes of eighteen Dothideomycetes fungi.</title>
        <authorList>
            <person name="Ohm R.A."/>
            <person name="Feau N."/>
            <person name="Henrissat B."/>
            <person name="Schoch C.L."/>
            <person name="Horwitz B.A."/>
            <person name="Barry K.W."/>
            <person name="Condon B.J."/>
            <person name="Copeland A.C."/>
            <person name="Dhillon B."/>
            <person name="Glaser F."/>
            <person name="Hesse C.N."/>
            <person name="Kosti I."/>
            <person name="LaButti K."/>
            <person name="Lindquist E.A."/>
            <person name="Lucas S."/>
            <person name="Salamov A.A."/>
            <person name="Bradshaw R.E."/>
            <person name="Ciuffetti L."/>
            <person name="Hamelin R.C."/>
            <person name="Kema G.H.J."/>
            <person name="Lawrence C."/>
            <person name="Scott J.A."/>
            <person name="Spatafora J.W."/>
            <person name="Turgeon B.G."/>
            <person name="de Wit P.J.G.M."/>
            <person name="Zhong S."/>
            <person name="Goodwin S.B."/>
            <person name="Grigoriev I.V."/>
        </authorList>
    </citation>
    <scope>NUCLEOTIDE SEQUENCE [LARGE SCALE GENOMIC DNA]</scope>
    <source>
        <strain evidence="2 3">SO2202</strain>
    </source>
</reference>
<dbReference type="PANTHER" id="PTHR12461">
    <property type="entry name" value="HYPOXIA-INDUCIBLE FACTOR 1 ALPHA INHIBITOR-RELATED"/>
    <property type="match status" value="1"/>
</dbReference>
<evidence type="ECO:0000313" key="2">
    <source>
        <dbReference type="EMBL" id="EMF14179.1"/>
    </source>
</evidence>
<name>M3D8G1_SPHMS</name>
<dbReference type="InterPro" id="IPR041667">
    <property type="entry name" value="Cupin_8"/>
</dbReference>
<dbReference type="SMART" id="SM00558">
    <property type="entry name" value="JmjC"/>
    <property type="match status" value="1"/>
</dbReference>
<dbReference type="OrthoDB" id="47172at2759"/>
<dbReference type="PROSITE" id="PS51184">
    <property type="entry name" value="JMJC"/>
    <property type="match status" value="1"/>
</dbReference>
<evidence type="ECO:0000313" key="3">
    <source>
        <dbReference type="Proteomes" id="UP000016931"/>
    </source>
</evidence>
<dbReference type="eggNOG" id="KOG2132">
    <property type="taxonomic scope" value="Eukaryota"/>
</dbReference>
<dbReference type="Proteomes" id="UP000016931">
    <property type="component" value="Unassembled WGS sequence"/>
</dbReference>
<proteinExistence type="predicted"/>
<dbReference type="STRING" id="692275.M3D8G1"/>
<evidence type="ECO:0000259" key="1">
    <source>
        <dbReference type="PROSITE" id="PS51184"/>
    </source>
</evidence>
<feature type="domain" description="JmjC" evidence="1">
    <location>
        <begin position="273"/>
        <end position="447"/>
    </location>
</feature>
<keyword evidence="3" id="KW-1185">Reference proteome</keyword>
<protein>
    <submittedName>
        <fullName evidence="2">Clavaminate synthase-like protein</fullName>
    </submittedName>
</protein>
<dbReference type="RefSeq" id="XP_016762300.1">
    <property type="nucleotide sequence ID" value="XM_016909596.1"/>
</dbReference>
<dbReference type="FunFam" id="2.60.120.650:FF:000046">
    <property type="entry name" value="JmjC domain-containing protein D"/>
    <property type="match status" value="1"/>
</dbReference>
<dbReference type="InterPro" id="IPR003347">
    <property type="entry name" value="JmjC_dom"/>
</dbReference>
<accession>M3D8G1</accession>
<gene>
    <name evidence="2" type="ORF">SEPMUDRAFT_62318</name>
</gene>
<dbReference type="EMBL" id="KB456262">
    <property type="protein sequence ID" value="EMF14179.1"/>
    <property type="molecule type" value="Genomic_DNA"/>
</dbReference>
<dbReference type="GeneID" id="27906733"/>
<sequence length="447" mass="51096">MATSNEEKQLKTDDGLALLDSLRNHILEQLDHAVPNDCIQLCKLSTLAIIADRPEDVLEKAKEQLHAYPYEKVPTHWRRLYEDATSFATFNPAKRQKLDRDIPRTNDWLAEFCNVVDRAVIISGAPGRKHLIDDTLKHLEVFVKSEWTDAPPRRLLTPRPPPLDTPYAILRTPRSWDFEEFQLHLDTTGSPVIIPDTFEHWPARTHWDDINYLLYKTLGGKRVVPVEIGSSYTEANWTQKIMPFGAFVENYLLAPCQQEQEEQQEQEPSPPIGYLAQHNLFTQIPSLQSDISTPDYCYTTPPPTNPSFSTTKTSTIQQPQPLDSPLLNAWLGPPGTKTPLHTDPHHNILCQVVGYKYIRLYNPLWTKYLYPAGVDAAGVDMGNTSLVDVKVWRGDVDEEEKKKFPEFGKAEYLEAVLGPGECLYIPLGWWHYVESLTASFSVSFWWN</sequence>